<organism evidence="4 5">
    <name type="scientific">Brevibacterium sandarakinum</name>
    <dbReference type="NCBI Taxonomy" id="629680"/>
    <lineage>
        <taxon>Bacteria</taxon>
        <taxon>Bacillati</taxon>
        <taxon>Actinomycetota</taxon>
        <taxon>Actinomycetes</taxon>
        <taxon>Micrococcales</taxon>
        <taxon>Brevibacteriaceae</taxon>
        <taxon>Brevibacterium</taxon>
    </lineage>
</organism>
<feature type="domain" description="HTH tetR-type" evidence="3">
    <location>
        <begin position="16"/>
        <end position="76"/>
    </location>
</feature>
<dbReference type="SUPFAM" id="SSF46689">
    <property type="entry name" value="Homeodomain-like"/>
    <property type="match status" value="1"/>
</dbReference>
<dbReference type="GO" id="GO:0000976">
    <property type="term" value="F:transcription cis-regulatory region binding"/>
    <property type="evidence" value="ECO:0007669"/>
    <property type="project" value="TreeGrafter"/>
</dbReference>
<feature type="DNA-binding region" description="H-T-H motif" evidence="2">
    <location>
        <begin position="39"/>
        <end position="58"/>
    </location>
</feature>
<evidence type="ECO:0000256" key="2">
    <source>
        <dbReference type="PROSITE-ProRule" id="PRU00335"/>
    </source>
</evidence>
<evidence type="ECO:0000256" key="1">
    <source>
        <dbReference type="ARBA" id="ARBA00023125"/>
    </source>
</evidence>
<name>A0A1H1RGG8_BRESA</name>
<dbReference type="InterPro" id="IPR036271">
    <property type="entry name" value="Tet_transcr_reg_TetR-rel_C_sf"/>
</dbReference>
<keyword evidence="1 2" id="KW-0238">DNA-binding</keyword>
<dbReference type="InterPro" id="IPR050109">
    <property type="entry name" value="HTH-type_TetR-like_transc_reg"/>
</dbReference>
<accession>A0A1H1RGG8</accession>
<dbReference type="Gene3D" id="1.10.10.60">
    <property type="entry name" value="Homeodomain-like"/>
    <property type="match status" value="1"/>
</dbReference>
<dbReference type="STRING" id="629680.SAMN04489751_1807"/>
<dbReference type="PANTHER" id="PTHR30055:SF200">
    <property type="entry name" value="HTH-TYPE TRANSCRIPTIONAL REPRESSOR BDCR"/>
    <property type="match status" value="1"/>
</dbReference>
<proteinExistence type="predicted"/>
<keyword evidence="5" id="KW-1185">Reference proteome</keyword>
<dbReference type="PROSITE" id="PS50977">
    <property type="entry name" value="HTH_TETR_2"/>
    <property type="match status" value="1"/>
</dbReference>
<dbReference type="SUPFAM" id="SSF48498">
    <property type="entry name" value="Tetracyclin repressor-like, C-terminal domain"/>
    <property type="match status" value="1"/>
</dbReference>
<dbReference type="PANTHER" id="PTHR30055">
    <property type="entry name" value="HTH-TYPE TRANSCRIPTIONAL REGULATOR RUTR"/>
    <property type="match status" value="1"/>
</dbReference>
<sequence>MTTSRHHRLTRRESQQATRRRLIESAAQLFAEHGVRGTSLIAVAENAGFSRGAIHGNFADKDELASAVMKFVIDDLGPKLTRALASRASANERLATYISTHIDYCRREPTRAAAIIAAVGYLGRKADHTQHHDRRSASYGQRSADSVADLVALFEEGQSRGEMRIFDATTMALSLRSVLDTAVPAHTSIDAGEIIALFDHATRSTDNADPEGTHS</sequence>
<evidence type="ECO:0000313" key="4">
    <source>
        <dbReference type="EMBL" id="SDS34851.1"/>
    </source>
</evidence>
<evidence type="ECO:0000313" key="5">
    <source>
        <dbReference type="Proteomes" id="UP000199700"/>
    </source>
</evidence>
<dbReference type="Proteomes" id="UP000199700">
    <property type="component" value="Chromosome"/>
</dbReference>
<dbReference type="PRINTS" id="PR00455">
    <property type="entry name" value="HTHTETR"/>
</dbReference>
<dbReference type="RefSeq" id="WP_092104960.1">
    <property type="nucleotide sequence ID" value="NZ_LT629739.1"/>
</dbReference>
<gene>
    <name evidence="4" type="ORF">SAMN04489751_1807</name>
</gene>
<dbReference type="InterPro" id="IPR009057">
    <property type="entry name" value="Homeodomain-like_sf"/>
</dbReference>
<dbReference type="Gene3D" id="1.10.357.10">
    <property type="entry name" value="Tetracycline Repressor, domain 2"/>
    <property type="match status" value="1"/>
</dbReference>
<dbReference type="OrthoDB" id="9806334at2"/>
<dbReference type="EMBL" id="LT629739">
    <property type="protein sequence ID" value="SDS34851.1"/>
    <property type="molecule type" value="Genomic_DNA"/>
</dbReference>
<dbReference type="InterPro" id="IPR001647">
    <property type="entry name" value="HTH_TetR"/>
</dbReference>
<evidence type="ECO:0000259" key="3">
    <source>
        <dbReference type="PROSITE" id="PS50977"/>
    </source>
</evidence>
<reference evidence="4" key="1">
    <citation type="submission" date="2016-10" db="EMBL/GenBank/DDBJ databases">
        <authorList>
            <person name="Varghese N."/>
            <person name="Submissions S."/>
        </authorList>
    </citation>
    <scope>NUCLEOTIDE SEQUENCE [LARGE SCALE GENOMIC DNA]</scope>
    <source>
        <strain evidence="4">DSM 22082</strain>
    </source>
</reference>
<dbReference type="AlphaFoldDB" id="A0A1H1RGG8"/>
<protein>
    <submittedName>
        <fullName evidence="4">DNA-binding transcriptional regulator, AcrR family</fullName>
    </submittedName>
</protein>
<dbReference type="GO" id="GO:0003700">
    <property type="term" value="F:DNA-binding transcription factor activity"/>
    <property type="evidence" value="ECO:0007669"/>
    <property type="project" value="TreeGrafter"/>
</dbReference>
<dbReference type="Pfam" id="PF00440">
    <property type="entry name" value="TetR_N"/>
    <property type="match status" value="1"/>
</dbReference>